<keyword evidence="2" id="KW-0813">Transport</keyword>
<dbReference type="PROSITE" id="PS50850">
    <property type="entry name" value="MFS"/>
    <property type="match status" value="1"/>
</dbReference>
<dbReference type="Proteomes" id="UP000254821">
    <property type="component" value="Unassembled WGS sequence"/>
</dbReference>
<dbReference type="GO" id="GO:0071916">
    <property type="term" value="F:dipeptide transmembrane transporter activity"/>
    <property type="evidence" value="ECO:0007669"/>
    <property type="project" value="TreeGrafter"/>
</dbReference>
<evidence type="ECO:0000259" key="8">
    <source>
        <dbReference type="PROSITE" id="PS50850"/>
    </source>
</evidence>
<dbReference type="Gene3D" id="1.20.1250.20">
    <property type="entry name" value="MFS general substrate transporter like domains"/>
    <property type="match status" value="1"/>
</dbReference>
<organism evidence="9 10">
    <name type="scientific">Hafnia alvei</name>
    <dbReference type="NCBI Taxonomy" id="569"/>
    <lineage>
        <taxon>Bacteria</taxon>
        <taxon>Pseudomonadati</taxon>
        <taxon>Pseudomonadota</taxon>
        <taxon>Gammaproteobacteria</taxon>
        <taxon>Enterobacterales</taxon>
        <taxon>Hafniaceae</taxon>
        <taxon>Hafnia</taxon>
    </lineage>
</organism>
<dbReference type="EMBL" id="UGHP01000001">
    <property type="protein sequence ID" value="STQ79534.1"/>
    <property type="molecule type" value="Genomic_DNA"/>
</dbReference>
<dbReference type="SUPFAM" id="SSF103473">
    <property type="entry name" value="MFS general substrate transporter"/>
    <property type="match status" value="1"/>
</dbReference>
<keyword evidence="6 7" id="KW-0472">Membrane</keyword>
<feature type="transmembrane region" description="Helical" evidence="7">
    <location>
        <begin position="49"/>
        <end position="68"/>
    </location>
</feature>
<dbReference type="PANTHER" id="PTHR23535:SF1">
    <property type="entry name" value="MFS FAMILY TRANSPORT PROTEIN"/>
    <property type="match status" value="1"/>
</dbReference>
<dbReference type="PANTHER" id="PTHR23535">
    <property type="entry name" value="SUGAR EFFLUX TRANSPORTER A-RELATED"/>
    <property type="match status" value="1"/>
</dbReference>
<sequence length="98" mass="10985">MRLKGFPPLITLLLMSSLILTIGRAITLPFITIYMTEHFHLEPESVGLVLGVSLALGITASFYGGYLVDKFDKHRLMIISIALFTLTFCIMPWLNDVL</sequence>
<accession>A0A377PI01</accession>
<dbReference type="Pfam" id="PF07690">
    <property type="entry name" value="MFS_1"/>
    <property type="match status" value="1"/>
</dbReference>
<dbReference type="GO" id="GO:0005886">
    <property type="term" value="C:plasma membrane"/>
    <property type="evidence" value="ECO:0007669"/>
    <property type="project" value="UniProtKB-SubCell"/>
</dbReference>
<evidence type="ECO:0000256" key="3">
    <source>
        <dbReference type="ARBA" id="ARBA00022475"/>
    </source>
</evidence>
<dbReference type="AlphaFoldDB" id="A0A377PI01"/>
<evidence type="ECO:0000256" key="7">
    <source>
        <dbReference type="SAM" id="Phobius"/>
    </source>
</evidence>
<reference evidence="9 10" key="1">
    <citation type="submission" date="2018-06" db="EMBL/GenBank/DDBJ databases">
        <authorList>
            <consortium name="Pathogen Informatics"/>
            <person name="Doyle S."/>
        </authorList>
    </citation>
    <scope>NUCLEOTIDE SEQUENCE [LARGE SCALE GENOMIC DNA]</scope>
    <source>
        <strain evidence="9 10">NCTC8105</strain>
    </source>
</reference>
<proteinExistence type="predicted"/>
<name>A0A377PI01_HAFAL</name>
<evidence type="ECO:0000256" key="2">
    <source>
        <dbReference type="ARBA" id="ARBA00022448"/>
    </source>
</evidence>
<evidence type="ECO:0000256" key="5">
    <source>
        <dbReference type="ARBA" id="ARBA00022989"/>
    </source>
</evidence>
<keyword evidence="4 7" id="KW-0812">Transmembrane</keyword>
<evidence type="ECO:0000256" key="4">
    <source>
        <dbReference type="ARBA" id="ARBA00022692"/>
    </source>
</evidence>
<protein>
    <submittedName>
        <fullName evidence="9">Putative transporter</fullName>
    </submittedName>
</protein>
<dbReference type="InterPro" id="IPR020846">
    <property type="entry name" value="MFS_dom"/>
</dbReference>
<comment type="subcellular location">
    <subcellularLocation>
        <location evidence="1">Cell membrane</location>
        <topology evidence="1">Multi-pass membrane protein</topology>
    </subcellularLocation>
</comment>
<dbReference type="InterPro" id="IPR036259">
    <property type="entry name" value="MFS_trans_sf"/>
</dbReference>
<evidence type="ECO:0000256" key="1">
    <source>
        <dbReference type="ARBA" id="ARBA00004651"/>
    </source>
</evidence>
<evidence type="ECO:0000313" key="10">
    <source>
        <dbReference type="Proteomes" id="UP000254821"/>
    </source>
</evidence>
<dbReference type="InterPro" id="IPR011701">
    <property type="entry name" value="MFS"/>
</dbReference>
<gene>
    <name evidence="9" type="ORF">NCTC8105_01626</name>
</gene>
<keyword evidence="5 7" id="KW-1133">Transmembrane helix</keyword>
<evidence type="ECO:0000313" key="9">
    <source>
        <dbReference type="EMBL" id="STQ79534.1"/>
    </source>
</evidence>
<feature type="transmembrane region" description="Helical" evidence="7">
    <location>
        <begin position="75"/>
        <end position="94"/>
    </location>
</feature>
<evidence type="ECO:0000256" key="6">
    <source>
        <dbReference type="ARBA" id="ARBA00023136"/>
    </source>
</evidence>
<keyword evidence="3" id="KW-1003">Cell membrane</keyword>
<feature type="domain" description="Major facilitator superfamily (MFS) profile" evidence="8">
    <location>
        <begin position="9"/>
        <end position="98"/>
    </location>
</feature>